<name>A0A0E2B6V4_9LEPT</name>
<evidence type="ECO:0000256" key="1">
    <source>
        <dbReference type="SAM" id="Phobius"/>
    </source>
</evidence>
<dbReference type="AlphaFoldDB" id="A0A0E2B6V4"/>
<evidence type="ECO:0000313" key="3">
    <source>
        <dbReference type="Proteomes" id="UP000006253"/>
    </source>
</evidence>
<feature type="transmembrane region" description="Helical" evidence="1">
    <location>
        <begin position="74"/>
        <end position="93"/>
    </location>
</feature>
<organism evidence="2 3">
    <name type="scientific">Leptospira kirschneri str. H1</name>
    <dbReference type="NCBI Taxonomy" id="1049966"/>
    <lineage>
        <taxon>Bacteria</taxon>
        <taxon>Pseudomonadati</taxon>
        <taxon>Spirochaetota</taxon>
        <taxon>Spirochaetia</taxon>
        <taxon>Leptospirales</taxon>
        <taxon>Leptospiraceae</taxon>
        <taxon>Leptospira</taxon>
    </lineage>
</organism>
<keyword evidence="1" id="KW-0812">Transmembrane</keyword>
<proteinExistence type="predicted"/>
<dbReference type="NCBIfam" id="NF047528">
    <property type="entry name" value="LIMLP_03685_anti-sigma"/>
    <property type="match status" value="1"/>
</dbReference>
<dbReference type="GeneID" id="61142634"/>
<accession>A0A0E2B6V4</accession>
<comment type="caution">
    <text evidence="2">The sequence shown here is derived from an EMBL/GenBank/DDBJ whole genome shotgun (WGS) entry which is preliminary data.</text>
</comment>
<evidence type="ECO:0000313" key="2">
    <source>
        <dbReference type="EMBL" id="EKO17043.1"/>
    </source>
</evidence>
<keyword evidence="1" id="KW-0472">Membrane</keyword>
<sequence>MEPNSDSNRRSNMERAISNEMTRLELSEFLSDPRSRKEFFELMKLKNKIGHLEMNLKLGSDENKSRTFYIRNSLLAAACVLLLSALAFYFRFFSSEQNEFEITKSVTTGQCNVSINKENIILKSGKDSYCDYTISGELGLTLRILPESIFSASKKGDEVNLSLSSGKVLFTTNKKKISLKIRSKVDTLSSELLGTTLVLIADQHSKKYQIMVLEGAIRVDSTKSKMDILPGYSVLKDGSSESSTQSSGQEVEVMKIEPKEFTKYQALSENSKKVLNENFTHHNRETDFLIKSEIEENSYPIYRITLKNKQVVSGTIEETEKFYLLKDKDGNIKEIEKEDIIELELVQPKN</sequence>
<reference evidence="2 3" key="1">
    <citation type="submission" date="2012-10" db="EMBL/GenBank/DDBJ databases">
        <authorList>
            <person name="Harkins D.M."/>
            <person name="Durkin A.S."/>
            <person name="Brinkac L.M."/>
            <person name="Selengut J.D."/>
            <person name="Sanka R."/>
            <person name="DePew J."/>
            <person name="Purushe J."/>
            <person name="Peacock S.J."/>
            <person name="Thaipadungpanit J."/>
            <person name="Wuthiekanun V.W."/>
            <person name="Day N.P."/>
            <person name="Vinetz J.M."/>
            <person name="Sutton G.G."/>
            <person name="Nelson W.C."/>
            <person name="Fouts D.E."/>
        </authorList>
    </citation>
    <scope>NUCLEOTIDE SEQUENCE [LARGE SCALE GENOMIC DNA]</scope>
    <source>
        <strain evidence="2 3">H1</strain>
    </source>
</reference>
<dbReference type="Gene3D" id="2.60.120.1440">
    <property type="match status" value="1"/>
</dbReference>
<protein>
    <submittedName>
        <fullName evidence="2">Sigma factor regulatory protein, FecR/PupR family</fullName>
    </submittedName>
</protein>
<keyword evidence="1" id="KW-1133">Transmembrane helix</keyword>
<dbReference type="Proteomes" id="UP000006253">
    <property type="component" value="Unassembled WGS sequence"/>
</dbReference>
<gene>
    <name evidence="2" type="ORF">LEP1GSC081_4002</name>
</gene>
<dbReference type="EMBL" id="AHMY02000016">
    <property type="protein sequence ID" value="EKO17043.1"/>
    <property type="molecule type" value="Genomic_DNA"/>
</dbReference>
<dbReference type="RefSeq" id="WP_000433647.1">
    <property type="nucleotide sequence ID" value="NZ_AHMY02000016.1"/>
</dbReference>